<dbReference type="Proteomes" id="UP000696931">
    <property type="component" value="Unassembled WGS sequence"/>
</dbReference>
<keyword evidence="1" id="KW-0812">Transmembrane</keyword>
<feature type="transmembrane region" description="Helical" evidence="1">
    <location>
        <begin position="20"/>
        <end position="39"/>
    </location>
</feature>
<accession>A0A933SDI5</accession>
<organism evidence="2 3">
    <name type="scientific">Eiseniibacteriota bacterium</name>
    <dbReference type="NCBI Taxonomy" id="2212470"/>
    <lineage>
        <taxon>Bacteria</taxon>
        <taxon>Candidatus Eiseniibacteriota</taxon>
    </lineage>
</organism>
<sequence>MSLDDDEDAAPEVSKPTVGGAAGRVIVGLVVVLVVAAVVQWERSHISSPVAELPVSPAAEAESFELAAAAADSALELSWREDPRAEEYQVELLAPGDSVLAQLAPVRTSHGRLERGALAAMTPGAETWCRVYAVRAGERIAQSAKLAVTLP</sequence>
<name>A0A933SDI5_UNCEI</name>
<gene>
    <name evidence="2" type="ORF">HZA61_11655</name>
</gene>
<comment type="caution">
    <text evidence="2">The sequence shown here is derived from an EMBL/GenBank/DDBJ whole genome shotgun (WGS) entry which is preliminary data.</text>
</comment>
<keyword evidence="1" id="KW-0472">Membrane</keyword>
<dbReference type="AlphaFoldDB" id="A0A933SDI5"/>
<evidence type="ECO:0000313" key="2">
    <source>
        <dbReference type="EMBL" id="MBI5170137.1"/>
    </source>
</evidence>
<protein>
    <submittedName>
        <fullName evidence="2">Uncharacterized protein</fullName>
    </submittedName>
</protein>
<evidence type="ECO:0000313" key="3">
    <source>
        <dbReference type="Proteomes" id="UP000696931"/>
    </source>
</evidence>
<dbReference type="EMBL" id="JACRIW010000081">
    <property type="protein sequence ID" value="MBI5170137.1"/>
    <property type="molecule type" value="Genomic_DNA"/>
</dbReference>
<reference evidence="2" key="1">
    <citation type="submission" date="2020-07" db="EMBL/GenBank/DDBJ databases">
        <title>Huge and variable diversity of episymbiotic CPR bacteria and DPANN archaea in groundwater ecosystems.</title>
        <authorList>
            <person name="He C.Y."/>
            <person name="Keren R."/>
            <person name="Whittaker M."/>
            <person name="Farag I.F."/>
            <person name="Doudna J."/>
            <person name="Cate J.H.D."/>
            <person name="Banfield J.F."/>
        </authorList>
    </citation>
    <scope>NUCLEOTIDE SEQUENCE</scope>
    <source>
        <strain evidence="2">NC_groundwater_1813_Pr3_B-0.1um_71_17</strain>
    </source>
</reference>
<evidence type="ECO:0000256" key="1">
    <source>
        <dbReference type="SAM" id="Phobius"/>
    </source>
</evidence>
<keyword evidence="1" id="KW-1133">Transmembrane helix</keyword>
<proteinExistence type="predicted"/>